<gene>
    <name evidence="2" type="ORF">ABXR19_18595</name>
</gene>
<dbReference type="RefSeq" id="WP_354602660.1">
    <property type="nucleotide sequence ID" value="NZ_JBEWZI010000031.1"/>
</dbReference>
<evidence type="ECO:0000313" key="2">
    <source>
        <dbReference type="EMBL" id="MET7016201.1"/>
    </source>
</evidence>
<dbReference type="Pfam" id="PF00899">
    <property type="entry name" value="ThiF"/>
    <property type="match status" value="1"/>
</dbReference>
<accession>A0ABV2TQK2</accession>
<dbReference type="EMBL" id="JBEWZI010000031">
    <property type="protein sequence ID" value="MET7016201.1"/>
    <property type="molecule type" value="Genomic_DNA"/>
</dbReference>
<dbReference type="InterPro" id="IPR000594">
    <property type="entry name" value="ThiF_NAD_FAD-bd"/>
</dbReference>
<dbReference type="InterPro" id="IPR045886">
    <property type="entry name" value="ThiF/MoeB/HesA"/>
</dbReference>
<proteinExistence type="predicted"/>
<comment type="caution">
    <text evidence="2">The sequence shown here is derived from an EMBL/GenBank/DDBJ whole genome shotgun (WGS) entry which is preliminary data.</text>
</comment>
<keyword evidence="3" id="KW-1185">Reference proteome</keyword>
<evidence type="ECO:0000259" key="1">
    <source>
        <dbReference type="Pfam" id="PF00899"/>
    </source>
</evidence>
<name>A0ABV2TQK2_9RHOO</name>
<dbReference type="CDD" id="cd00755">
    <property type="entry name" value="YgdL_like"/>
    <property type="match status" value="1"/>
</dbReference>
<dbReference type="SUPFAM" id="SSF69572">
    <property type="entry name" value="Activating enzymes of the ubiquitin-like proteins"/>
    <property type="match status" value="1"/>
</dbReference>
<organism evidence="2 3">
    <name type="scientific">Uliginosibacterium flavum</name>
    <dbReference type="NCBI Taxonomy" id="1396831"/>
    <lineage>
        <taxon>Bacteria</taxon>
        <taxon>Pseudomonadati</taxon>
        <taxon>Pseudomonadota</taxon>
        <taxon>Betaproteobacteria</taxon>
        <taxon>Rhodocyclales</taxon>
        <taxon>Zoogloeaceae</taxon>
        <taxon>Uliginosibacterium</taxon>
    </lineage>
</organism>
<dbReference type="PANTHER" id="PTHR43267">
    <property type="entry name" value="TRNA THREONYLCARBAMOYLADENOSINE DEHYDRATASE"/>
    <property type="match status" value="1"/>
</dbReference>
<dbReference type="Proteomes" id="UP001549691">
    <property type="component" value="Unassembled WGS sequence"/>
</dbReference>
<protein>
    <submittedName>
        <fullName evidence="2">tRNA threonylcarbamoyladenosine dehydratase</fullName>
    </submittedName>
</protein>
<dbReference type="Gene3D" id="3.40.50.720">
    <property type="entry name" value="NAD(P)-binding Rossmann-like Domain"/>
    <property type="match status" value="1"/>
</dbReference>
<feature type="domain" description="THIF-type NAD/FAD binding fold" evidence="1">
    <location>
        <begin position="21"/>
        <end position="166"/>
    </location>
</feature>
<dbReference type="InterPro" id="IPR035985">
    <property type="entry name" value="Ubiquitin-activating_enz"/>
</dbReference>
<evidence type="ECO:0000313" key="3">
    <source>
        <dbReference type="Proteomes" id="UP001549691"/>
    </source>
</evidence>
<reference evidence="2 3" key="1">
    <citation type="submission" date="2024-07" db="EMBL/GenBank/DDBJ databases">
        <title>Uliginosibacterium flavum JJ3220;KACC:17644.</title>
        <authorList>
            <person name="Kim M.K."/>
        </authorList>
    </citation>
    <scope>NUCLEOTIDE SEQUENCE [LARGE SCALE GENOMIC DNA]</scope>
    <source>
        <strain evidence="2 3">KACC:17644</strain>
    </source>
</reference>
<dbReference type="PANTHER" id="PTHR43267:SF1">
    <property type="entry name" value="TRNA THREONYLCARBAMOYLADENOSINE DEHYDRATASE"/>
    <property type="match status" value="1"/>
</dbReference>
<sequence length="256" mass="27508">MVEEQALKPDLARRFGGVGRLYGEALASRFAAAKVCVVGIGGVGSWAVEALARSAVGHITLIDLDNVAESNANRQIHALDPVWGMAKVEAMRARILAINPACEVRVVEDFLTAENIDELLAGQDVVIDAIDQPRIKVEMILWSAKTGVPLVVTGAAGGKQDPTRIREDDLTRTEQDALLAKVRSQLRREHGFPKDIRRKFGIRAIYSDEAIQRPELCETGDAPQGLSCAGYGSGVCVTAPFGFFAAACALRLLTQG</sequence>